<keyword evidence="6 7" id="KW-0472">Membrane</keyword>
<dbReference type="PANTHER" id="PTHR32322:SF2">
    <property type="entry name" value="EAMA DOMAIN-CONTAINING PROTEIN"/>
    <property type="match status" value="1"/>
</dbReference>
<comment type="subcellular location">
    <subcellularLocation>
        <location evidence="1">Cell membrane</location>
        <topology evidence="1">Multi-pass membrane protein</topology>
    </subcellularLocation>
</comment>
<proteinExistence type="inferred from homology"/>
<evidence type="ECO:0000256" key="2">
    <source>
        <dbReference type="ARBA" id="ARBA00007362"/>
    </source>
</evidence>
<feature type="transmembrane region" description="Helical" evidence="7">
    <location>
        <begin position="70"/>
        <end position="90"/>
    </location>
</feature>
<evidence type="ECO:0000313" key="10">
    <source>
        <dbReference type="Proteomes" id="UP000190667"/>
    </source>
</evidence>
<sequence length="284" mass="30782">MRFLTLPLASFAPAMLFVLLWGSAAIFTRWGLDHGSALALLICRFTLALITLLLMGLYRRRWLPDSGTRLQVAVTGFLLIGCYAMCYFEAMAFGITPGLIATIMGIQPLLTLCLVERIFNPLRLCGLLIALAGLVLVVLQSLLVSHFSALGVALALAALFCMTVGAILQKRNSQPPGNQLPLQYGVSLLSCLVLLPFQSFHTDGSWGFFIPVICLGLGISVLAQLLLYRMLRSGNIVNVTSLFYLVPAVTAALDYLLLGNAMPWSSLLGMLAILGGVALVFRFR</sequence>
<evidence type="ECO:0000256" key="7">
    <source>
        <dbReference type="SAM" id="Phobius"/>
    </source>
</evidence>
<dbReference type="OrthoDB" id="9809509at2"/>
<name>A0A1S8YI89_9GAMM</name>
<evidence type="ECO:0000256" key="3">
    <source>
        <dbReference type="ARBA" id="ARBA00022475"/>
    </source>
</evidence>
<evidence type="ECO:0000256" key="6">
    <source>
        <dbReference type="ARBA" id="ARBA00023136"/>
    </source>
</evidence>
<dbReference type="GO" id="GO:0016020">
    <property type="term" value="C:membrane"/>
    <property type="evidence" value="ECO:0007669"/>
    <property type="project" value="UniProtKB-SubCell"/>
</dbReference>
<feature type="domain" description="EamA" evidence="8">
    <location>
        <begin position="150"/>
        <end position="281"/>
    </location>
</feature>
<dbReference type="Proteomes" id="UP000190667">
    <property type="component" value="Unassembled WGS sequence"/>
</dbReference>
<feature type="transmembrane region" description="Helical" evidence="7">
    <location>
        <begin position="239"/>
        <end position="258"/>
    </location>
</feature>
<evidence type="ECO:0000256" key="4">
    <source>
        <dbReference type="ARBA" id="ARBA00022692"/>
    </source>
</evidence>
<keyword evidence="3" id="KW-1003">Cell membrane</keyword>
<feature type="transmembrane region" description="Helical" evidence="7">
    <location>
        <begin position="35"/>
        <end position="58"/>
    </location>
</feature>
<comment type="caution">
    <text evidence="9">The sequence shown here is derived from an EMBL/GenBank/DDBJ whole genome shotgun (WGS) entry which is preliminary data.</text>
</comment>
<dbReference type="PANTHER" id="PTHR32322">
    <property type="entry name" value="INNER MEMBRANE TRANSPORTER"/>
    <property type="match status" value="1"/>
</dbReference>
<keyword evidence="5 7" id="KW-1133">Transmembrane helix</keyword>
<dbReference type="STRING" id="1926881.BTJ39_17520"/>
<dbReference type="AlphaFoldDB" id="A0A1S8YI89"/>
<dbReference type="InterPro" id="IPR037185">
    <property type="entry name" value="EmrE-like"/>
</dbReference>
<protein>
    <submittedName>
        <fullName evidence="9">EamA family transporter</fullName>
    </submittedName>
</protein>
<organism evidence="9 10">
    <name type="scientific">Izhakiella australiensis</name>
    <dbReference type="NCBI Taxonomy" id="1926881"/>
    <lineage>
        <taxon>Bacteria</taxon>
        <taxon>Pseudomonadati</taxon>
        <taxon>Pseudomonadota</taxon>
        <taxon>Gammaproteobacteria</taxon>
        <taxon>Enterobacterales</taxon>
        <taxon>Erwiniaceae</taxon>
        <taxon>Izhakiella</taxon>
    </lineage>
</organism>
<accession>A0A1S8YI89</accession>
<dbReference type="SUPFAM" id="SSF103481">
    <property type="entry name" value="Multidrug resistance efflux transporter EmrE"/>
    <property type="match status" value="2"/>
</dbReference>
<keyword evidence="10" id="KW-1185">Reference proteome</keyword>
<comment type="similarity">
    <text evidence="2">Belongs to the EamA transporter family.</text>
</comment>
<feature type="transmembrane region" description="Helical" evidence="7">
    <location>
        <begin position="264"/>
        <end position="283"/>
    </location>
</feature>
<evidence type="ECO:0000256" key="1">
    <source>
        <dbReference type="ARBA" id="ARBA00004651"/>
    </source>
</evidence>
<evidence type="ECO:0000313" key="9">
    <source>
        <dbReference type="EMBL" id="OON38655.1"/>
    </source>
</evidence>
<feature type="transmembrane region" description="Helical" evidence="7">
    <location>
        <begin position="206"/>
        <end position="227"/>
    </location>
</feature>
<evidence type="ECO:0000259" key="8">
    <source>
        <dbReference type="Pfam" id="PF00892"/>
    </source>
</evidence>
<feature type="transmembrane region" description="Helical" evidence="7">
    <location>
        <begin position="96"/>
        <end position="115"/>
    </location>
</feature>
<dbReference type="EMBL" id="MRUL01000014">
    <property type="protein sequence ID" value="OON38655.1"/>
    <property type="molecule type" value="Genomic_DNA"/>
</dbReference>
<dbReference type="Pfam" id="PF00892">
    <property type="entry name" value="EamA"/>
    <property type="match status" value="2"/>
</dbReference>
<feature type="transmembrane region" description="Helical" evidence="7">
    <location>
        <begin position="180"/>
        <end position="200"/>
    </location>
</feature>
<feature type="domain" description="EamA" evidence="8">
    <location>
        <begin position="14"/>
        <end position="138"/>
    </location>
</feature>
<reference evidence="9 10" key="1">
    <citation type="submission" date="2016-12" db="EMBL/GenBank/DDBJ databases">
        <title>Izhakiella australiana sp. nov. of genus Izhakiella isolated from Australian desert.</title>
        <authorList>
            <person name="Ji M."/>
        </authorList>
    </citation>
    <scope>NUCLEOTIDE SEQUENCE [LARGE SCALE GENOMIC DNA]</scope>
    <source>
        <strain evidence="9 10">D4N98</strain>
    </source>
</reference>
<dbReference type="RefSeq" id="WP_078003979.1">
    <property type="nucleotide sequence ID" value="NZ_MRUL01000014.1"/>
</dbReference>
<feature type="transmembrane region" description="Helical" evidence="7">
    <location>
        <begin position="149"/>
        <end position="168"/>
    </location>
</feature>
<feature type="transmembrane region" description="Helical" evidence="7">
    <location>
        <begin position="122"/>
        <end position="143"/>
    </location>
</feature>
<dbReference type="InterPro" id="IPR050638">
    <property type="entry name" value="AA-Vitamin_Transporters"/>
</dbReference>
<keyword evidence="4 7" id="KW-0812">Transmembrane</keyword>
<evidence type="ECO:0000256" key="5">
    <source>
        <dbReference type="ARBA" id="ARBA00022989"/>
    </source>
</evidence>
<gene>
    <name evidence="9" type="ORF">BTJ39_17520</name>
</gene>
<dbReference type="InterPro" id="IPR000620">
    <property type="entry name" value="EamA_dom"/>
</dbReference>